<dbReference type="RefSeq" id="WP_008513015.1">
    <property type="nucleotide sequence ID" value="NZ_CM001403.1"/>
</dbReference>
<dbReference type="EMBL" id="CM001403">
    <property type="protein sequence ID" value="EHQ30938.1"/>
    <property type="molecule type" value="Genomic_DNA"/>
</dbReference>
<evidence type="ECO:0000313" key="3">
    <source>
        <dbReference type="EMBL" id="EHQ30938.1"/>
    </source>
</evidence>
<dbReference type="AlphaFoldDB" id="H1Y3Z3"/>
<dbReference type="GO" id="GO:0003677">
    <property type="term" value="F:DNA binding"/>
    <property type="evidence" value="ECO:0007669"/>
    <property type="project" value="UniProtKB-KW"/>
</dbReference>
<dbReference type="HOGENOM" id="CLU_147365_1_0_10"/>
<sequence length="137" mass="15657">MLKEKKGVGKIHIGPKIRRLRQIKGISQKAFASELQITQQAVSKIEQSEIVNEETLGKIAEILGVSMEAIVNFDDDASFNNFINTNEVINQRCDVTNHYQSIEKITELYERLLKSEIEKNQLLKDIADLKDNSNNRK</sequence>
<dbReference type="Proteomes" id="UP000002774">
    <property type="component" value="Chromosome"/>
</dbReference>
<name>H1Y3Z3_9SPHI</name>
<dbReference type="OrthoDB" id="674774at2"/>
<dbReference type="STRING" id="714943.Mucpa_6889"/>
<evidence type="ECO:0000256" key="1">
    <source>
        <dbReference type="ARBA" id="ARBA00023125"/>
    </source>
</evidence>
<dbReference type="PANTHER" id="PTHR46558">
    <property type="entry name" value="TRACRIPTIONAL REGULATORY PROTEIN-RELATED-RELATED"/>
    <property type="match status" value="1"/>
</dbReference>
<dbReference type="SUPFAM" id="SSF47413">
    <property type="entry name" value="lambda repressor-like DNA-binding domains"/>
    <property type="match status" value="1"/>
</dbReference>
<keyword evidence="1" id="KW-0238">DNA-binding</keyword>
<dbReference type="Pfam" id="PF01381">
    <property type="entry name" value="HTH_3"/>
    <property type="match status" value="1"/>
</dbReference>
<gene>
    <name evidence="3" type="ORF">Mucpa_6889</name>
</gene>
<dbReference type="CDD" id="cd00093">
    <property type="entry name" value="HTH_XRE"/>
    <property type="match status" value="1"/>
</dbReference>
<organism evidence="3 4">
    <name type="scientific">Mucilaginibacter paludis DSM 18603</name>
    <dbReference type="NCBI Taxonomy" id="714943"/>
    <lineage>
        <taxon>Bacteria</taxon>
        <taxon>Pseudomonadati</taxon>
        <taxon>Bacteroidota</taxon>
        <taxon>Sphingobacteriia</taxon>
        <taxon>Sphingobacteriales</taxon>
        <taxon>Sphingobacteriaceae</taxon>
        <taxon>Mucilaginibacter</taxon>
    </lineage>
</organism>
<dbReference type="PANTHER" id="PTHR46558:SF11">
    <property type="entry name" value="HTH-TYPE TRANSCRIPTIONAL REGULATOR XRE"/>
    <property type="match status" value="1"/>
</dbReference>
<proteinExistence type="predicted"/>
<feature type="domain" description="HTH cro/C1-type" evidence="2">
    <location>
        <begin position="17"/>
        <end position="70"/>
    </location>
</feature>
<dbReference type="InterPro" id="IPR001387">
    <property type="entry name" value="Cro/C1-type_HTH"/>
</dbReference>
<reference evidence="3" key="1">
    <citation type="submission" date="2011-09" db="EMBL/GenBank/DDBJ databases">
        <title>The permanent draft genome of Mucilaginibacter paludis DSM 18603.</title>
        <authorList>
            <consortium name="US DOE Joint Genome Institute (JGI-PGF)"/>
            <person name="Lucas S."/>
            <person name="Han J."/>
            <person name="Lapidus A."/>
            <person name="Bruce D."/>
            <person name="Goodwin L."/>
            <person name="Pitluck S."/>
            <person name="Peters L."/>
            <person name="Kyrpides N."/>
            <person name="Mavromatis K."/>
            <person name="Ivanova N."/>
            <person name="Mikhailova N."/>
            <person name="Held B."/>
            <person name="Detter J.C."/>
            <person name="Tapia R."/>
            <person name="Han C."/>
            <person name="Land M."/>
            <person name="Hauser L."/>
            <person name="Markowitz V."/>
            <person name="Cheng J.-F."/>
            <person name="Hugenholtz P."/>
            <person name="Woyke T."/>
            <person name="Wu D."/>
            <person name="Tindall B."/>
            <person name="Brambilla E."/>
            <person name="Klenk H.-P."/>
            <person name="Eisen J.A."/>
        </authorList>
    </citation>
    <scope>NUCLEOTIDE SEQUENCE [LARGE SCALE GENOMIC DNA]</scope>
    <source>
        <strain evidence="3">DSM 18603</strain>
    </source>
</reference>
<dbReference type="PROSITE" id="PS50943">
    <property type="entry name" value="HTH_CROC1"/>
    <property type="match status" value="1"/>
</dbReference>
<dbReference type="InterPro" id="IPR010982">
    <property type="entry name" value="Lambda_DNA-bd_dom_sf"/>
</dbReference>
<evidence type="ECO:0000313" key="4">
    <source>
        <dbReference type="Proteomes" id="UP000002774"/>
    </source>
</evidence>
<dbReference type="SMART" id="SM00530">
    <property type="entry name" value="HTH_XRE"/>
    <property type="match status" value="1"/>
</dbReference>
<evidence type="ECO:0000259" key="2">
    <source>
        <dbReference type="PROSITE" id="PS50943"/>
    </source>
</evidence>
<accession>H1Y3Z3</accession>
<dbReference type="eggNOG" id="COG1396">
    <property type="taxonomic scope" value="Bacteria"/>
</dbReference>
<dbReference type="Gene3D" id="1.10.260.40">
    <property type="entry name" value="lambda repressor-like DNA-binding domains"/>
    <property type="match status" value="1"/>
</dbReference>
<protein>
    <submittedName>
        <fullName evidence="3">Helix-turn-helix domain protein</fullName>
    </submittedName>
</protein>
<keyword evidence="4" id="KW-1185">Reference proteome</keyword>